<dbReference type="FunFam" id="3.30.420.40:FF:000095">
    <property type="entry name" value="Phosphotransferase"/>
    <property type="match status" value="1"/>
</dbReference>
<evidence type="ECO:0000256" key="14">
    <source>
        <dbReference type="ARBA" id="ARBA00059457"/>
    </source>
</evidence>
<keyword evidence="8" id="KW-0067">ATP-binding</keyword>
<evidence type="ECO:0000256" key="2">
    <source>
        <dbReference type="ARBA" id="ARBA00005028"/>
    </source>
</evidence>
<dbReference type="PRINTS" id="PR00475">
    <property type="entry name" value="HEXOKINASE"/>
</dbReference>
<dbReference type="InterPro" id="IPR022673">
    <property type="entry name" value="Hexokinase_C"/>
</dbReference>
<dbReference type="EC" id="2.7.1.1" evidence="4"/>
<dbReference type="CDD" id="cd24019">
    <property type="entry name" value="ASKHA_NBD_HK_meta"/>
    <property type="match status" value="1"/>
</dbReference>
<dbReference type="GO" id="GO:0006096">
    <property type="term" value="P:glycolytic process"/>
    <property type="evidence" value="ECO:0007669"/>
    <property type="project" value="UniProtKB-UniPathway"/>
</dbReference>
<sequence>MVLGCCRSRNGLWKVPHGPGENEFHSNTRATDDAVSSNLRSGQDPKVPVVKVGDVRSTQQSLDVNGNTDRPAVLKSDENFAQENPRVFNRQPSSPNPLLPLASTLSFRTHSGARIAGQIAEDLVFSDQKPSEMTDLDISRRKKGSGWRTARSEEEKQCGSDLVPLKEETMPSTKPRLDQEIGLDYMQRKINDALNPSPQFYSCINFVQIEDICSPLILSDETIAEVREGILTAIKEGLGKSSNSTASVKCFPTFVRDLPNGTVTTCSGIIFISETGKFLALDLGGTNFRVLLIELGPQRFSMESKIFAVPKSVMLGSGEGLFDHIADCLGTFMKEHGVEDEKLPLGFTFSFPCSQEGLTRARLVTWTKGFNCAGVEGEDVVRLLREAVARKEHVNIDVLAVLNDTTGCLMSCAWKERNTYIGVIIGTGTNACYMERLENVETWNSDEPGAPQVIINTEWGAFGENSELDFIRTKWDNEIDSNSLNPGKHIYEKMISGMYMGELARLVLVDLAEQGLIFQGLNCEELMEKDRFYTKYISEIEGDKKGDYHNARLVLEELGLDDATNEDCENMRYVCECVSRRAAFLVSAGIATLLNRMGRPSTMVAVDGSVYRFHPHVHNLMMMKIGELVNPGIKFDLMLSEDGSGRGAALVAAVACRLAREHEQGKQQAEAS</sequence>
<comment type="pathway">
    <text evidence="1">Carbohydrate degradation; glycolysis; D-glyceraldehyde 3-phosphate and glycerone phosphate from D-glucose: step 1/4.</text>
</comment>
<comment type="pathway">
    <text evidence="2">Carbohydrate metabolism; hexose metabolism.</text>
</comment>
<dbReference type="PANTHER" id="PTHR19443">
    <property type="entry name" value="HEXOKINASE"/>
    <property type="match status" value="1"/>
</dbReference>
<evidence type="ECO:0000256" key="15">
    <source>
        <dbReference type="SAM" id="MobiDB-lite"/>
    </source>
</evidence>
<feature type="domain" description="Hexokinase N-terminal" evidence="16">
    <location>
        <begin position="209"/>
        <end position="414"/>
    </location>
</feature>
<comment type="catalytic activity">
    <reaction evidence="12">
        <text>D-glucose + ATP = D-glucose 6-phosphate + ADP + H(+)</text>
        <dbReference type="Rhea" id="RHEA:17825"/>
        <dbReference type="ChEBI" id="CHEBI:4167"/>
        <dbReference type="ChEBI" id="CHEBI:15378"/>
        <dbReference type="ChEBI" id="CHEBI:30616"/>
        <dbReference type="ChEBI" id="CHEBI:61548"/>
        <dbReference type="ChEBI" id="CHEBI:456216"/>
        <dbReference type="EC" id="2.7.1.1"/>
    </reaction>
    <physiologicalReaction direction="left-to-right" evidence="12">
        <dbReference type="Rhea" id="RHEA:17826"/>
    </physiologicalReaction>
</comment>
<dbReference type="EMBL" id="OB660594">
    <property type="protein sequence ID" value="CAD7225532.1"/>
    <property type="molecule type" value="Genomic_DNA"/>
</dbReference>
<dbReference type="InterPro" id="IPR022672">
    <property type="entry name" value="Hexokinase_N"/>
</dbReference>
<evidence type="ECO:0000256" key="11">
    <source>
        <dbReference type="ARBA" id="ARBA00047905"/>
    </source>
</evidence>
<dbReference type="AlphaFoldDB" id="A0A7R8W832"/>
<dbReference type="SUPFAM" id="SSF53067">
    <property type="entry name" value="Actin-like ATPase domain"/>
    <property type="match status" value="2"/>
</dbReference>
<evidence type="ECO:0000259" key="16">
    <source>
        <dbReference type="Pfam" id="PF00349"/>
    </source>
</evidence>
<evidence type="ECO:0000256" key="12">
    <source>
        <dbReference type="ARBA" id="ARBA00048160"/>
    </source>
</evidence>
<evidence type="ECO:0000256" key="5">
    <source>
        <dbReference type="ARBA" id="ARBA00022679"/>
    </source>
</evidence>
<keyword evidence="9" id="KW-0324">Glycolysis</keyword>
<dbReference type="PROSITE" id="PS51748">
    <property type="entry name" value="HEXOKINASE_2"/>
    <property type="match status" value="1"/>
</dbReference>
<dbReference type="GO" id="GO:0005536">
    <property type="term" value="F:D-glucose binding"/>
    <property type="evidence" value="ECO:0007669"/>
    <property type="project" value="InterPro"/>
</dbReference>
<comment type="catalytic activity">
    <reaction evidence="13">
        <text>D-mannose + ATP = D-mannose 6-phosphate + ADP + H(+)</text>
        <dbReference type="Rhea" id="RHEA:11028"/>
        <dbReference type="ChEBI" id="CHEBI:4208"/>
        <dbReference type="ChEBI" id="CHEBI:15378"/>
        <dbReference type="ChEBI" id="CHEBI:30616"/>
        <dbReference type="ChEBI" id="CHEBI:58735"/>
        <dbReference type="ChEBI" id="CHEBI:456216"/>
        <dbReference type="EC" id="2.7.1.1"/>
    </reaction>
    <physiologicalReaction direction="left-to-right" evidence="13">
        <dbReference type="Rhea" id="RHEA:11029"/>
    </physiologicalReaction>
</comment>
<dbReference type="GO" id="GO:0005524">
    <property type="term" value="F:ATP binding"/>
    <property type="evidence" value="ECO:0007669"/>
    <property type="project" value="UniProtKB-KW"/>
</dbReference>
<dbReference type="GO" id="GO:0005739">
    <property type="term" value="C:mitochondrion"/>
    <property type="evidence" value="ECO:0007669"/>
    <property type="project" value="TreeGrafter"/>
</dbReference>
<dbReference type="InterPro" id="IPR043129">
    <property type="entry name" value="ATPase_NBD"/>
</dbReference>
<dbReference type="OrthoDB" id="419537at2759"/>
<dbReference type="Gene3D" id="3.30.420.40">
    <property type="match status" value="1"/>
</dbReference>
<dbReference type="FunFam" id="3.40.367.20:FF:000005">
    <property type="entry name" value="Phosphotransferase"/>
    <property type="match status" value="1"/>
</dbReference>
<keyword evidence="5" id="KW-0808">Transferase</keyword>
<dbReference type="GO" id="GO:0004340">
    <property type="term" value="F:glucokinase activity"/>
    <property type="evidence" value="ECO:0007669"/>
    <property type="project" value="TreeGrafter"/>
</dbReference>
<comment type="function">
    <text evidence="14">Catalyzes the phosphorylation of various hexoses to hexose 6-phosphate.</text>
</comment>
<keyword evidence="7" id="KW-0418">Kinase</keyword>
<proteinExistence type="inferred from homology"/>
<dbReference type="Pfam" id="PF03727">
    <property type="entry name" value="Hexokinase_2"/>
    <property type="match status" value="1"/>
</dbReference>
<reference evidence="18" key="1">
    <citation type="submission" date="2020-11" db="EMBL/GenBank/DDBJ databases">
        <authorList>
            <person name="Tran Van P."/>
        </authorList>
    </citation>
    <scope>NUCLEOTIDE SEQUENCE</scope>
</reference>
<dbReference type="GO" id="GO:0008865">
    <property type="term" value="F:fructokinase activity"/>
    <property type="evidence" value="ECO:0007669"/>
    <property type="project" value="TreeGrafter"/>
</dbReference>
<dbReference type="GO" id="GO:0006006">
    <property type="term" value="P:glucose metabolic process"/>
    <property type="evidence" value="ECO:0007669"/>
    <property type="project" value="TreeGrafter"/>
</dbReference>
<evidence type="ECO:0000256" key="7">
    <source>
        <dbReference type="ARBA" id="ARBA00022777"/>
    </source>
</evidence>
<evidence type="ECO:0000256" key="4">
    <source>
        <dbReference type="ARBA" id="ARBA00012324"/>
    </source>
</evidence>
<dbReference type="GO" id="GO:0005829">
    <property type="term" value="C:cytosol"/>
    <property type="evidence" value="ECO:0007669"/>
    <property type="project" value="TreeGrafter"/>
</dbReference>
<dbReference type="InterPro" id="IPR001312">
    <property type="entry name" value="Hexokinase"/>
</dbReference>
<evidence type="ECO:0000256" key="1">
    <source>
        <dbReference type="ARBA" id="ARBA00004888"/>
    </source>
</evidence>
<dbReference type="UniPathway" id="UPA00109">
    <property type="reaction ID" value="UER00180"/>
</dbReference>
<evidence type="ECO:0000256" key="8">
    <source>
        <dbReference type="ARBA" id="ARBA00022840"/>
    </source>
</evidence>
<comment type="catalytic activity">
    <reaction evidence="11">
        <text>D-fructose + ATP = D-fructose 6-phosphate + ADP + H(+)</text>
        <dbReference type="Rhea" id="RHEA:16125"/>
        <dbReference type="ChEBI" id="CHEBI:15378"/>
        <dbReference type="ChEBI" id="CHEBI:30616"/>
        <dbReference type="ChEBI" id="CHEBI:37721"/>
        <dbReference type="ChEBI" id="CHEBI:61527"/>
        <dbReference type="ChEBI" id="CHEBI:456216"/>
        <dbReference type="EC" id="2.7.1.1"/>
    </reaction>
    <physiologicalReaction direction="left-to-right" evidence="11">
        <dbReference type="Rhea" id="RHEA:16126"/>
    </physiologicalReaction>
</comment>
<dbReference type="UniPathway" id="UPA00242"/>
<dbReference type="PROSITE" id="PS00378">
    <property type="entry name" value="HEXOKINASE_1"/>
    <property type="match status" value="1"/>
</dbReference>
<keyword evidence="6" id="KW-0547">Nucleotide-binding</keyword>
<organism evidence="18">
    <name type="scientific">Cyprideis torosa</name>
    <dbReference type="NCBI Taxonomy" id="163714"/>
    <lineage>
        <taxon>Eukaryota</taxon>
        <taxon>Metazoa</taxon>
        <taxon>Ecdysozoa</taxon>
        <taxon>Arthropoda</taxon>
        <taxon>Crustacea</taxon>
        <taxon>Oligostraca</taxon>
        <taxon>Ostracoda</taxon>
        <taxon>Podocopa</taxon>
        <taxon>Podocopida</taxon>
        <taxon>Cytherocopina</taxon>
        <taxon>Cytheroidea</taxon>
        <taxon>Cytherideidae</taxon>
        <taxon>Cyprideis</taxon>
    </lineage>
</organism>
<evidence type="ECO:0000256" key="13">
    <source>
        <dbReference type="ARBA" id="ARBA00050361"/>
    </source>
</evidence>
<evidence type="ECO:0000313" key="18">
    <source>
        <dbReference type="EMBL" id="CAD7225532.1"/>
    </source>
</evidence>
<dbReference type="Pfam" id="PF00349">
    <property type="entry name" value="Hexokinase_1"/>
    <property type="match status" value="1"/>
</dbReference>
<dbReference type="InterPro" id="IPR019807">
    <property type="entry name" value="Hexokinase_BS"/>
</dbReference>
<feature type="region of interest" description="Disordered" evidence="15">
    <location>
        <begin position="17"/>
        <end position="45"/>
    </location>
</feature>
<evidence type="ECO:0000259" key="17">
    <source>
        <dbReference type="Pfam" id="PF03727"/>
    </source>
</evidence>
<accession>A0A7R8W832</accession>
<comment type="similarity">
    <text evidence="3">Belongs to the hexokinase family.</text>
</comment>
<evidence type="ECO:0000256" key="10">
    <source>
        <dbReference type="ARBA" id="ARBA00044613"/>
    </source>
</evidence>
<evidence type="ECO:0000256" key="3">
    <source>
        <dbReference type="ARBA" id="ARBA00009225"/>
    </source>
</evidence>
<gene>
    <name evidence="18" type="ORF">CTOB1V02_LOCUS3470</name>
</gene>
<dbReference type="Gene3D" id="3.40.367.20">
    <property type="match status" value="1"/>
</dbReference>
<name>A0A7R8W832_9CRUS</name>
<dbReference type="PANTHER" id="PTHR19443:SF16">
    <property type="entry name" value="HEXOKINASE TYPE 1-RELATED"/>
    <property type="match status" value="1"/>
</dbReference>
<evidence type="ECO:0000256" key="9">
    <source>
        <dbReference type="ARBA" id="ARBA00023152"/>
    </source>
</evidence>
<protein>
    <recommendedName>
        <fullName evidence="4">hexokinase</fullName>
        <ecNumber evidence="4">2.7.1.1</ecNumber>
    </recommendedName>
</protein>
<evidence type="ECO:0000256" key="6">
    <source>
        <dbReference type="ARBA" id="ARBA00022741"/>
    </source>
</evidence>
<feature type="domain" description="Hexokinase C-terminal" evidence="17">
    <location>
        <begin position="421"/>
        <end position="654"/>
    </location>
</feature>
<comment type="catalytic activity">
    <reaction evidence="10">
        <text>a D-hexose + ATP = a D-hexose 6-phosphate + ADP + H(+)</text>
        <dbReference type="Rhea" id="RHEA:22740"/>
        <dbReference type="ChEBI" id="CHEBI:4194"/>
        <dbReference type="ChEBI" id="CHEBI:15378"/>
        <dbReference type="ChEBI" id="CHEBI:30616"/>
        <dbReference type="ChEBI" id="CHEBI:229467"/>
        <dbReference type="ChEBI" id="CHEBI:456216"/>
        <dbReference type="EC" id="2.7.1.1"/>
    </reaction>
    <physiologicalReaction direction="left-to-right" evidence="10">
        <dbReference type="Rhea" id="RHEA:22741"/>
    </physiologicalReaction>
</comment>
<feature type="compositionally biased region" description="Basic and acidic residues" evidence="15">
    <location>
        <begin position="20"/>
        <end position="32"/>
    </location>
</feature>
<dbReference type="GO" id="GO:0001678">
    <property type="term" value="P:intracellular glucose homeostasis"/>
    <property type="evidence" value="ECO:0007669"/>
    <property type="project" value="InterPro"/>
</dbReference>